<dbReference type="Proteomes" id="UP000828390">
    <property type="component" value="Unassembled WGS sequence"/>
</dbReference>
<evidence type="ECO:0000313" key="2">
    <source>
        <dbReference type="Proteomes" id="UP000828390"/>
    </source>
</evidence>
<accession>A0A9D4M7S0</accession>
<dbReference type="AlphaFoldDB" id="A0A9D4M7S0"/>
<name>A0A9D4M7S0_DREPO</name>
<dbReference type="EMBL" id="JAIWYP010000002">
    <property type="protein sequence ID" value="KAH3870642.1"/>
    <property type="molecule type" value="Genomic_DNA"/>
</dbReference>
<reference evidence="1" key="1">
    <citation type="journal article" date="2019" name="bioRxiv">
        <title>The Genome of the Zebra Mussel, Dreissena polymorpha: A Resource for Invasive Species Research.</title>
        <authorList>
            <person name="McCartney M.A."/>
            <person name="Auch B."/>
            <person name="Kono T."/>
            <person name="Mallez S."/>
            <person name="Zhang Y."/>
            <person name="Obille A."/>
            <person name="Becker A."/>
            <person name="Abrahante J.E."/>
            <person name="Garbe J."/>
            <person name="Badalamenti J.P."/>
            <person name="Herman A."/>
            <person name="Mangelson H."/>
            <person name="Liachko I."/>
            <person name="Sullivan S."/>
            <person name="Sone E.D."/>
            <person name="Koren S."/>
            <person name="Silverstein K.A.T."/>
            <person name="Beckman K.B."/>
            <person name="Gohl D.M."/>
        </authorList>
    </citation>
    <scope>NUCLEOTIDE SEQUENCE</scope>
    <source>
        <strain evidence="1">Duluth1</strain>
        <tissue evidence="1">Whole animal</tissue>
    </source>
</reference>
<sequence length="73" mass="8233">MVAIKSNCTGVIFPVCHGSNGRFELPITSVLASRIPKDNTERSWIYKDRQLATRRLHGYIRLRSAMDIATSIV</sequence>
<keyword evidence="2" id="KW-1185">Reference proteome</keyword>
<protein>
    <submittedName>
        <fullName evidence="1">Uncharacterized protein</fullName>
    </submittedName>
</protein>
<proteinExistence type="predicted"/>
<organism evidence="1 2">
    <name type="scientific">Dreissena polymorpha</name>
    <name type="common">Zebra mussel</name>
    <name type="synonym">Mytilus polymorpha</name>
    <dbReference type="NCBI Taxonomy" id="45954"/>
    <lineage>
        <taxon>Eukaryota</taxon>
        <taxon>Metazoa</taxon>
        <taxon>Spiralia</taxon>
        <taxon>Lophotrochozoa</taxon>
        <taxon>Mollusca</taxon>
        <taxon>Bivalvia</taxon>
        <taxon>Autobranchia</taxon>
        <taxon>Heteroconchia</taxon>
        <taxon>Euheterodonta</taxon>
        <taxon>Imparidentia</taxon>
        <taxon>Neoheterodontei</taxon>
        <taxon>Myida</taxon>
        <taxon>Dreissenoidea</taxon>
        <taxon>Dreissenidae</taxon>
        <taxon>Dreissena</taxon>
    </lineage>
</organism>
<comment type="caution">
    <text evidence="1">The sequence shown here is derived from an EMBL/GenBank/DDBJ whole genome shotgun (WGS) entry which is preliminary data.</text>
</comment>
<gene>
    <name evidence="1" type="ORF">DPMN_033830</name>
</gene>
<evidence type="ECO:0000313" key="1">
    <source>
        <dbReference type="EMBL" id="KAH3870642.1"/>
    </source>
</evidence>
<reference evidence="1" key="2">
    <citation type="submission" date="2020-11" db="EMBL/GenBank/DDBJ databases">
        <authorList>
            <person name="McCartney M.A."/>
            <person name="Auch B."/>
            <person name="Kono T."/>
            <person name="Mallez S."/>
            <person name="Becker A."/>
            <person name="Gohl D.M."/>
            <person name="Silverstein K.A.T."/>
            <person name="Koren S."/>
            <person name="Bechman K.B."/>
            <person name="Herman A."/>
            <person name="Abrahante J.E."/>
            <person name="Garbe J."/>
        </authorList>
    </citation>
    <scope>NUCLEOTIDE SEQUENCE</scope>
    <source>
        <strain evidence="1">Duluth1</strain>
        <tissue evidence="1">Whole animal</tissue>
    </source>
</reference>